<reference evidence="2" key="1">
    <citation type="submission" date="2022-11" db="EMBL/GenBank/DDBJ databases">
        <title>Centuries of genome instability and evolution in soft-shell clam transmissible cancer (bioRxiv).</title>
        <authorList>
            <person name="Hart S.F.M."/>
            <person name="Yonemitsu M.A."/>
            <person name="Giersch R.M."/>
            <person name="Beal B.F."/>
            <person name="Arriagada G."/>
            <person name="Davis B.W."/>
            <person name="Ostrander E.A."/>
            <person name="Goff S.P."/>
            <person name="Metzger M.J."/>
        </authorList>
    </citation>
    <scope>NUCLEOTIDE SEQUENCE</scope>
    <source>
        <strain evidence="2">MELC-2E11</strain>
        <tissue evidence="2">Siphon/mantle</tissue>
    </source>
</reference>
<dbReference type="SUPFAM" id="SSF58104">
    <property type="entry name" value="Methyl-accepting chemotaxis protein (MCP) signaling domain"/>
    <property type="match status" value="1"/>
</dbReference>
<evidence type="ECO:0000256" key="1">
    <source>
        <dbReference type="SAM" id="MobiDB-lite"/>
    </source>
</evidence>
<feature type="region of interest" description="Disordered" evidence="1">
    <location>
        <begin position="250"/>
        <end position="276"/>
    </location>
</feature>
<evidence type="ECO:0000313" key="3">
    <source>
        <dbReference type="Proteomes" id="UP001164746"/>
    </source>
</evidence>
<dbReference type="Proteomes" id="UP001164746">
    <property type="component" value="Chromosome 12"/>
</dbReference>
<feature type="compositionally biased region" description="Gly residues" evidence="1">
    <location>
        <begin position="250"/>
        <end position="269"/>
    </location>
</feature>
<protein>
    <submittedName>
        <fullName evidence="2">YD115-like protein</fullName>
    </submittedName>
</protein>
<proteinExistence type="predicted"/>
<dbReference type="Gene3D" id="1.10.287.950">
    <property type="entry name" value="Methyl-accepting chemotaxis protein"/>
    <property type="match status" value="1"/>
</dbReference>
<keyword evidence="3" id="KW-1185">Reference proteome</keyword>
<sequence>MVDEAGDTTSRRRFRFDFLTGGDGSVIIPASESESIISSPAMGVSGETGPRGPGLTGDLPRPRRSGGEGVSSPEEGGDGVPVIMGALFLCSTGGESRRRGGEGENRLATSPCGGGEGEIDSYESVLLSLCVRRLAIKGGGDGVSDSLIRRILPLNSGEGGGDGEASSRYRVPRSVTPVRVGGERESSRYTGGGEYIGRLSGGGEGLVSSRVSPKDQAWRVLGPQGQGDSRASLETFRDPKGIHLGHAWGMGGIGPLGPKGPSGGRGPKGPTGPRGPNGGGIIACCLARLAASPKSTNATGRALRLLSASESSEKDDLEDIEEIDLERDLETDLEPDECDLDLDSLLIEESDLDRDLDLDLDFDLDSLFLFLLEALLLTVVCELSEPLGEAGARGRSDFSAAMFVSVGGGGRGGRGGGEDSLGGGGGSLGSGGGVVKDFRENECRAMSAWLPCRFRFRRLSAPPPDWSDTSLDVLLVSSFTLLRERVTRMVSAAAVVSACVTSNSCVPSVIYVSVPSEQGDLSLTIYCISSPPLVCNMYVSPSSVVTSSPSPAISVNSTVSMLRLQFFLRFFLLSLLLVWRAPLSHTRVSSSLGVRHTGVSSFIEFRFSHTGIMWILRVFGVSSTVLYFSMRLSNTCVKRCSTYIFSSIRCLCSDAGVLVFREADSKKVALFTLSKHGTSCDEWVHHVINQVHHVINHVHHVINLVHHEINRVHHVINQVHHVINLVPHVINQVHHVINLVHHEINRVHHVINQVHHVINLVPHVINQIHNEINRVHHVINQVHRVINRVHHVINQVHHVINLVHHVINRVHHVTNQIHHVINHVHHVINLLHHVINLLHHVIIINWTTFTLGKLLIPATVRPISTEL</sequence>
<dbReference type="EMBL" id="CP111023">
    <property type="protein sequence ID" value="WAR22208.1"/>
    <property type="molecule type" value="Genomic_DNA"/>
</dbReference>
<feature type="region of interest" description="Disordered" evidence="1">
    <location>
        <begin position="94"/>
        <end position="113"/>
    </location>
</feature>
<accession>A0ABY7FNE7</accession>
<feature type="region of interest" description="Disordered" evidence="1">
    <location>
        <begin position="31"/>
        <end position="78"/>
    </location>
</feature>
<feature type="compositionally biased region" description="Low complexity" evidence="1">
    <location>
        <begin position="31"/>
        <end position="41"/>
    </location>
</feature>
<organism evidence="2 3">
    <name type="scientific">Mya arenaria</name>
    <name type="common">Soft-shell clam</name>
    <dbReference type="NCBI Taxonomy" id="6604"/>
    <lineage>
        <taxon>Eukaryota</taxon>
        <taxon>Metazoa</taxon>
        <taxon>Spiralia</taxon>
        <taxon>Lophotrochozoa</taxon>
        <taxon>Mollusca</taxon>
        <taxon>Bivalvia</taxon>
        <taxon>Autobranchia</taxon>
        <taxon>Heteroconchia</taxon>
        <taxon>Euheterodonta</taxon>
        <taxon>Imparidentia</taxon>
        <taxon>Neoheterodontei</taxon>
        <taxon>Myida</taxon>
        <taxon>Myoidea</taxon>
        <taxon>Myidae</taxon>
        <taxon>Mya</taxon>
    </lineage>
</organism>
<gene>
    <name evidence="2" type="ORF">MAR_016182</name>
</gene>
<name>A0ABY7FNE7_MYAAR</name>
<evidence type="ECO:0000313" key="2">
    <source>
        <dbReference type="EMBL" id="WAR22208.1"/>
    </source>
</evidence>
<feature type="compositionally biased region" description="Basic and acidic residues" evidence="1">
    <location>
        <begin position="95"/>
        <end position="105"/>
    </location>
</feature>